<dbReference type="EMBL" id="JAWPEI010000008">
    <property type="protein sequence ID" value="KAK4718075.1"/>
    <property type="molecule type" value="Genomic_DNA"/>
</dbReference>
<reference evidence="1 2" key="1">
    <citation type="submission" date="2023-10" db="EMBL/GenBank/DDBJ databases">
        <title>Genome-Wide Identification Analysis in wild type Solanum Pinnatisectum Reveals Some Genes Defensing Phytophthora Infestans.</title>
        <authorList>
            <person name="Sun C."/>
        </authorList>
    </citation>
    <scope>NUCLEOTIDE SEQUENCE [LARGE SCALE GENOMIC DNA]</scope>
    <source>
        <strain evidence="1">LQN</strain>
        <tissue evidence="1">Leaf</tissue>
    </source>
</reference>
<dbReference type="PANTHER" id="PTHR33067:SF9">
    <property type="entry name" value="RNA-DIRECTED DNA POLYMERASE"/>
    <property type="match status" value="1"/>
</dbReference>
<evidence type="ECO:0000313" key="2">
    <source>
        <dbReference type="Proteomes" id="UP001311915"/>
    </source>
</evidence>
<comment type="caution">
    <text evidence="1">The sequence shown here is derived from an EMBL/GenBank/DDBJ whole genome shotgun (WGS) entry which is preliminary data.</text>
</comment>
<dbReference type="Proteomes" id="UP001311915">
    <property type="component" value="Unassembled WGS sequence"/>
</dbReference>
<dbReference type="Gene3D" id="2.40.70.10">
    <property type="entry name" value="Acid Proteases"/>
    <property type="match status" value="1"/>
</dbReference>
<protein>
    <recommendedName>
        <fullName evidence="3">Gag-asp_proteas domain-containing protein</fullName>
    </recommendedName>
</protein>
<keyword evidence="2" id="KW-1185">Reference proteome</keyword>
<gene>
    <name evidence="1" type="ORF">R3W88_016413</name>
</gene>
<accession>A0AAV9KXB2</accession>
<dbReference type="PANTHER" id="PTHR33067">
    <property type="entry name" value="RNA-DIRECTED DNA POLYMERASE-RELATED"/>
    <property type="match status" value="1"/>
</dbReference>
<dbReference type="InterPro" id="IPR021109">
    <property type="entry name" value="Peptidase_aspartic_dom_sf"/>
</dbReference>
<name>A0AAV9KXB2_9SOLN</name>
<evidence type="ECO:0008006" key="3">
    <source>
        <dbReference type="Google" id="ProtNLM"/>
    </source>
</evidence>
<sequence length="175" mass="19230">MDFETIEVSRSCSAIMSSNVVAKKDDPRAFTIPCTIGMLQFAKVLCDLGASINLMPSAIFMQLGLGKPKPTTMRLLMADHSIKHPIGILYHIFVKEDKSILLADFVILDCEIDVEVPIILGRPFMGNKKSLVDVEISCVGESLSVILLNYDGEEIQDYDEVMAALSGLNSYSTTH</sequence>
<dbReference type="AlphaFoldDB" id="A0AAV9KXB2"/>
<dbReference type="CDD" id="cd00303">
    <property type="entry name" value="retropepsin_like"/>
    <property type="match status" value="1"/>
</dbReference>
<proteinExistence type="predicted"/>
<evidence type="ECO:0000313" key="1">
    <source>
        <dbReference type="EMBL" id="KAK4718075.1"/>
    </source>
</evidence>
<organism evidence="1 2">
    <name type="scientific">Solanum pinnatisectum</name>
    <name type="common">tansyleaf nightshade</name>
    <dbReference type="NCBI Taxonomy" id="50273"/>
    <lineage>
        <taxon>Eukaryota</taxon>
        <taxon>Viridiplantae</taxon>
        <taxon>Streptophyta</taxon>
        <taxon>Embryophyta</taxon>
        <taxon>Tracheophyta</taxon>
        <taxon>Spermatophyta</taxon>
        <taxon>Magnoliopsida</taxon>
        <taxon>eudicotyledons</taxon>
        <taxon>Gunneridae</taxon>
        <taxon>Pentapetalae</taxon>
        <taxon>asterids</taxon>
        <taxon>lamiids</taxon>
        <taxon>Solanales</taxon>
        <taxon>Solanaceae</taxon>
        <taxon>Solanoideae</taxon>
        <taxon>Solaneae</taxon>
        <taxon>Solanum</taxon>
    </lineage>
</organism>